<reference evidence="2" key="1">
    <citation type="journal article" date="2022" name="Int. J. Mol. Sci.">
        <title>Draft Genome of Tanacetum Coccineum: Genomic Comparison of Closely Related Tanacetum-Family Plants.</title>
        <authorList>
            <person name="Yamashiro T."/>
            <person name="Shiraishi A."/>
            <person name="Nakayama K."/>
            <person name="Satake H."/>
        </authorList>
    </citation>
    <scope>NUCLEOTIDE SEQUENCE</scope>
</reference>
<name>A0ABQ4Y8H0_9ASTR</name>
<dbReference type="Proteomes" id="UP001151760">
    <property type="component" value="Unassembled WGS sequence"/>
</dbReference>
<proteinExistence type="predicted"/>
<gene>
    <name evidence="2" type="ORF">Tco_0706825</name>
</gene>
<comment type="caution">
    <text evidence="2">The sequence shown here is derived from an EMBL/GenBank/DDBJ whole genome shotgun (WGS) entry which is preliminary data.</text>
</comment>
<evidence type="ECO:0008006" key="4">
    <source>
        <dbReference type="Google" id="ProtNLM"/>
    </source>
</evidence>
<reference evidence="2" key="2">
    <citation type="submission" date="2022-01" db="EMBL/GenBank/DDBJ databases">
        <authorList>
            <person name="Yamashiro T."/>
            <person name="Shiraishi A."/>
            <person name="Satake H."/>
            <person name="Nakayama K."/>
        </authorList>
    </citation>
    <scope>NUCLEOTIDE SEQUENCE</scope>
</reference>
<evidence type="ECO:0000313" key="2">
    <source>
        <dbReference type="EMBL" id="GJS73984.1"/>
    </source>
</evidence>
<dbReference type="EMBL" id="BQNB010010196">
    <property type="protein sequence ID" value="GJS73984.1"/>
    <property type="molecule type" value="Genomic_DNA"/>
</dbReference>
<evidence type="ECO:0000256" key="1">
    <source>
        <dbReference type="SAM" id="MobiDB-lite"/>
    </source>
</evidence>
<sequence>MSVTKANMFSCTSTSIASSSSVRRPESKDTNLKKSVLLNTESKSTPKDVKKSQNPVSLVVNKHDTMNLNAFESNVNVLKPKTINAVNDGSNLVCVSCGKDVFMLSHDKCVARYALSLNFLECSKHMTGNLKLLRNLVEKFMGIVCFSNDNFVAITRYGDYVQGDLTICHGGDLLTGSCDSNLYTISISKMSHQEGFTLASECNNLGPALNYLNFQESSKELNEIPSKEDLDNLFGPLYEEYYATRTLEVSDNFTTNTLDNEDTSSSSSIIIEDHDAPQIVSSSEKPIANEPSTPVFNNHSDEQVQEDIAQLDGNTFINPFVPPEWTKSHSTEQVISDPSKPVTTRSRLHTDVEICMYTLTVLVERHANRNVIKVKWLGETRRMRKTVIWNKSRLVAKGYSQQEGIDFEESFASVA</sequence>
<evidence type="ECO:0000313" key="3">
    <source>
        <dbReference type="Proteomes" id="UP001151760"/>
    </source>
</evidence>
<feature type="region of interest" description="Disordered" evidence="1">
    <location>
        <begin position="20"/>
        <end position="52"/>
    </location>
</feature>
<accession>A0ABQ4Y8H0</accession>
<feature type="compositionally biased region" description="Basic and acidic residues" evidence="1">
    <location>
        <begin position="23"/>
        <end position="32"/>
    </location>
</feature>
<organism evidence="2 3">
    <name type="scientific">Tanacetum coccineum</name>
    <dbReference type="NCBI Taxonomy" id="301880"/>
    <lineage>
        <taxon>Eukaryota</taxon>
        <taxon>Viridiplantae</taxon>
        <taxon>Streptophyta</taxon>
        <taxon>Embryophyta</taxon>
        <taxon>Tracheophyta</taxon>
        <taxon>Spermatophyta</taxon>
        <taxon>Magnoliopsida</taxon>
        <taxon>eudicotyledons</taxon>
        <taxon>Gunneridae</taxon>
        <taxon>Pentapetalae</taxon>
        <taxon>asterids</taxon>
        <taxon>campanulids</taxon>
        <taxon>Asterales</taxon>
        <taxon>Asteraceae</taxon>
        <taxon>Asteroideae</taxon>
        <taxon>Anthemideae</taxon>
        <taxon>Anthemidinae</taxon>
        <taxon>Tanacetum</taxon>
    </lineage>
</organism>
<protein>
    <recommendedName>
        <fullName evidence="4">Reverse transcriptase Ty1/copia-type domain-containing protein</fullName>
    </recommendedName>
</protein>
<keyword evidence="3" id="KW-1185">Reference proteome</keyword>